<dbReference type="AlphaFoldDB" id="A0AAN8G2D7"/>
<dbReference type="SUPFAM" id="SSF51126">
    <property type="entry name" value="Pectin lyase-like"/>
    <property type="match status" value="1"/>
</dbReference>
<dbReference type="EMBL" id="JAZGQO010000015">
    <property type="protein sequence ID" value="KAK6169107.1"/>
    <property type="molecule type" value="Genomic_DNA"/>
</dbReference>
<reference evidence="2 3" key="1">
    <citation type="submission" date="2024-01" db="EMBL/GenBank/DDBJ databases">
        <title>The genome of the rayed Mediterranean limpet Patella caerulea (Linnaeus, 1758).</title>
        <authorList>
            <person name="Anh-Thu Weber A."/>
            <person name="Halstead-Nussloch G."/>
        </authorList>
    </citation>
    <scope>NUCLEOTIDE SEQUENCE [LARGE SCALE GENOMIC DNA]</scope>
    <source>
        <strain evidence="2">AATW-2023a</strain>
        <tissue evidence="2">Whole specimen</tissue>
    </source>
</reference>
<dbReference type="InterPro" id="IPR035953">
    <property type="entry name" value="Dextranase_N-ter"/>
</dbReference>
<keyword evidence="3" id="KW-1185">Reference proteome</keyword>
<gene>
    <name evidence="2" type="ORF">SNE40_020222</name>
</gene>
<proteinExistence type="predicted"/>
<keyword evidence="1" id="KW-0732">Signal</keyword>
<protein>
    <submittedName>
        <fullName evidence="2">Uncharacterized protein</fullName>
    </submittedName>
</protein>
<feature type="signal peptide" evidence="1">
    <location>
        <begin position="1"/>
        <end position="17"/>
    </location>
</feature>
<dbReference type="InterPro" id="IPR011050">
    <property type="entry name" value="Pectin_lyase_fold/virulence"/>
</dbReference>
<evidence type="ECO:0000256" key="1">
    <source>
        <dbReference type="SAM" id="SignalP"/>
    </source>
</evidence>
<dbReference type="InterPro" id="IPR012334">
    <property type="entry name" value="Pectin_lyas_fold"/>
</dbReference>
<sequence length="476" mass="52850">MKKLILLLTSIVNCVNCELIIYPTSPGVDQSDKFKINLHQEDFPAQNSFIYISRSNNRIGQSTSVKPNRTVSWTSFAFTGTPVVATVLAAQDFKQCIIRPKRYGIACRKTESNTATFNITENTVMLSVEFDYDYGSFKSDIVDKLLIFADAPEDDVPDPTDPGVLFYGSEAYNLKGQLQLNDSIRQVYLAPGAFVEGGFRTISQKPIKISGRGILSGANYPHKDPKFLWSIINVDNGMNHIVEGVTMVDPPQFYFRGLGDNNVLRNVKTVAPWTYNTDGVGIGSGGLVEDSFFQTNDDTFKVYNDGLVVRRCVVWQGQNGAVFQFGWWVDRLLNNVSIDTIDVIHTDWCTFKGEVCHSSGNDAVMDLAGKTTLLNTSNINITNVRLEGICPRIFNFVMDDKATGIVKDVYLNNWVLDALTAHTDMDSELGGSRQGGRLSSWLINNMTIAEKCITRPSQANVKIDPKTTNNIKFSCG</sequence>
<evidence type="ECO:0000313" key="3">
    <source>
        <dbReference type="Proteomes" id="UP001347796"/>
    </source>
</evidence>
<feature type="chain" id="PRO_5042857054" evidence="1">
    <location>
        <begin position="18"/>
        <end position="476"/>
    </location>
</feature>
<dbReference type="Gene3D" id="2.160.20.10">
    <property type="entry name" value="Single-stranded right-handed beta-helix, Pectin lyase-like"/>
    <property type="match status" value="1"/>
</dbReference>
<dbReference type="SUPFAM" id="SSF101596">
    <property type="entry name" value="Dextranase, N-terminal domain"/>
    <property type="match status" value="1"/>
</dbReference>
<evidence type="ECO:0000313" key="2">
    <source>
        <dbReference type="EMBL" id="KAK6169107.1"/>
    </source>
</evidence>
<dbReference type="Proteomes" id="UP001347796">
    <property type="component" value="Unassembled WGS sequence"/>
</dbReference>
<organism evidence="2 3">
    <name type="scientific">Patella caerulea</name>
    <name type="common">Rayed Mediterranean limpet</name>
    <dbReference type="NCBI Taxonomy" id="87958"/>
    <lineage>
        <taxon>Eukaryota</taxon>
        <taxon>Metazoa</taxon>
        <taxon>Spiralia</taxon>
        <taxon>Lophotrochozoa</taxon>
        <taxon>Mollusca</taxon>
        <taxon>Gastropoda</taxon>
        <taxon>Patellogastropoda</taxon>
        <taxon>Patelloidea</taxon>
        <taxon>Patellidae</taxon>
        <taxon>Patella</taxon>
    </lineage>
</organism>
<accession>A0AAN8G2D7</accession>
<comment type="caution">
    <text evidence="2">The sequence shown here is derived from an EMBL/GenBank/DDBJ whole genome shotgun (WGS) entry which is preliminary data.</text>
</comment>
<name>A0AAN8G2D7_PATCE</name>